<dbReference type="KEGG" id="cheb:HH215_14625"/>
<dbReference type="PANTHER" id="PTHR34987">
    <property type="entry name" value="C, PUTATIVE (AFU_ORTHOLOGUE AFUA_3G02880)-RELATED"/>
    <property type="match status" value="1"/>
</dbReference>
<dbReference type="InterPro" id="IPR012341">
    <property type="entry name" value="6hp_glycosidase-like_sf"/>
</dbReference>
<dbReference type="InterPro" id="IPR035396">
    <property type="entry name" value="Bac_rhamnosid6H"/>
</dbReference>
<dbReference type="InterPro" id="IPR008928">
    <property type="entry name" value="6-hairpin_glycosidase_sf"/>
</dbReference>
<dbReference type="Pfam" id="PF17390">
    <property type="entry name" value="Bac_rhamnosid_C"/>
    <property type="match status" value="1"/>
</dbReference>
<dbReference type="GO" id="GO:0005975">
    <property type="term" value="P:carbohydrate metabolic process"/>
    <property type="evidence" value="ECO:0007669"/>
    <property type="project" value="InterPro"/>
</dbReference>
<keyword evidence="5" id="KW-1185">Reference proteome</keyword>
<evidence type="ECO:0000313" key="4">
    <source>
        <dbReference type="EMBL" id="QJD84299.1"/>
    </source>
</evidence>
<organism evidence="4 5">
    <name type="scientific">Cohnella herbarum</name>
    <dbReference type="NCBI Taxonomy" id="2728023"/>
    <lineage>
        <taxon>Bacteria</taxon>
        <taxon>Bacillati</taxon>
        <taxon>Bacillota</taxon>
        <taxon>Bacilli</taxon>
        <taxon>Bacillales</taxon>
        <taxon>Paenibacillaceae</taxon>
        <taxon>Cohnella</taxon>
    </lineage>
</organism>
<name>A0A7Z2VK09_9BACL</name>
<dbReference type="SUPFAM" id="SSF48208">
    <property type="entry name" value="Six-hairpin glycosidases"/>
    <property type="match status" value="1"/>
</dbReference>
<dbReference type="PANTHER" id="PTHR34987:SF6">
    <property type="entry name" value="ALPHA-L-RHAMNOSIDASE SIX-HAIRPIN GLYCOSIDASE DOMAIN-CONTAINING PROTEIN"/>
    <property type="match status" value="1"/>
</dbReference>
<feature type="domain" description="Alpha-L-rhamnosidase C-terminal" evidence="2">
    <location>
        <begin position="597"/>
        <end position="633"/>
    </location>
</feature>
<feature type="domain" description="Alpha-rhamnosidase-like N-terminal" evidence="3">
    <location>
        <begin position="44"/>
        <end position="239"/>
    </location>
</feature>
<evidence type="ECO:0000313" key="5">
    <source>
        <dbReference type="Proteomes" id="UP000502248"/>
    </source>
</evidence>
<dbReference type="Gene3D" id="2.60.420.10">
    <property type="entry name" value="Maltose phosphorylase, domain 3"/>
    <property type="match status" value="1"/>
</dbReference>
<dbReference type="AlphaFoldDB" id="A0A7Z2VK09"/>
<evidence type="ECO:0000259" key="1">
    <source>
        <dbReference type="Pfam" id="PF17389"/>
    </source>
</evidence>
<dbReference type="Pfam" id="PF21209">
    <property type="entry name" value="Bac_rhamnosid-like_N"/>
    <property type="match status" value="1"/>
</dbReference>
<reference evidence="4 5" key="1">
    <citation type="submission" date="2020-04" db="EMBL/GenBank/DDBJ databases">
        <title>Genome sequencing of novel species.</title>
        <authorList>
            <person name="Heo J."/>
            <person name="Kim S.-J."/>
            <person name="Kim J.-S."/>
            <person name="Hong S.-B."/>
            <person name="Kwon S.-W."/>
        </authorList>
    </citation>
    <scope>NUCLEOTIDE SEQUENCE [LARGE SCALE GENOMIC DNA]</scope>
    <source>
        <strain evidence="4 5">MFER-1</strain>
    </source>
</reference>
<gene>
    <name evidence="4" type="ORF">HH215_14625</name>
</gene>
<dbReference type="RefSeq" id="WP_169280583.1">
    <property type="nucleotide sequence ID" value="NZ_CP051680.1"/>
</dbReference>
<feature type="domain" description="Alpha-L-rhamnosidase six-hairpin glycosidase" evidence="1">
    <location>
        <begin position="262"/>
        <end position="595"/>
    </location>
</feature>
<dbReference type="EMBL" id="CP051680">
    <property type="protein sequence ID" value="QJD84299.1"/>
    <property type="molecule type" value="Genomic_DNA"/>
</dbReference>
<dbReference type="Pfam" id="PF17389">
    <property type="entry name" value="Bac_rhamnosid6H"/>
    <property type="match status" value="1"/>
</dbReference>
<protein>
    <submittedName>
        <fullName evidence="4">Alpha-rhamnosidase</fullName>
    </submittedName>
</protein>
<accession>A0A7Z2VK09</accession>
<dbReference type="Gene3D" id="1.50.10.10">
    <property type="match status" value="1"/>
</dbReference>
<dbReference type="Gene3D" id="2.60.120.260">
    <property type="entry name" value="Galactose-binding domain-like"/>
    <property type="match status" value="2"/>
</dbReference>
<dbReference type="Proteomes" id="UP000502248">
    <property type="component" value="Chromosome"/>
</dbReference>
<dbReference type="InterPro" id="IPR035398">
    <property type="entry name" value="Bac_rhamnosid_C"/>
</dbReference>
<evidence type="ECO:0000259" key="3">
    <source>
        <dbReference type="Pfam" id="PF21209"/>
    </source>
</evidence>
<evidence type="ECO:0000259" key="2">
    <source>
        <dbReference type="Pfam" id="PF17390"/>
    </source>
</evidence>
<dbReference type="InterPro" id="IPR048932">
    <property type="entry name" value="Rhamnosid-like_N_bacteroidetes"/>
</dbReference>
<proteinExistence type="predicted"/>
<sequence length="691" mass="78822">MEASWIVYPGDYELWLHREVSLRRDERLSIVPPFWRLDTHYGNVKFYRWIDLEQEEQVNLYVEGRYNIAINDRYVYGNPSKFTVPAGKSLLAVSVVAEVVCPAIFLQGQSFVSDSEWKVTANNHRIVTAASLNFQDPMRPPSSHKLAVEPIVPTAATLLDKSSTLIDFGKETFGYVRLHGIRGQGQIGLFYGESREEALSVEACETYDLIQLDETSLGDDPKLMTYTHPSSRAFRYVQVVCEEGIQVEDVSALYEYLPVEYKGKFRCSDDRINEIWNISLYTLHLTTREFFLDGIKRDRWVWSGDACQSFLMNYYSFFDNAVCRRTLIALRGKDPVETHINHILDYSFYWILSLQDYYDYSGDTEFVRDHYPKALSLLEFCAGRENDSGFFEGQPDDWVFVDWAEMNNRGEVCFEQVLYCRSLEIVAGFAERFDDAKKASALLVKSRELREKIIQAFWDPDAGGLVHGRREGVLDEKVTKYANMFALSYGYLNETQTESVIRNVMLNDEVQRIVTPYMRFYELAALCGIGETSRVVEEIKSYWGGMLDLGATSFWETFDPSQSGSEHYAMYGRPFGKSLCHSWGASPLYLLGKYVLGVRPTEPGYAAYILEPSLGGLDWIEGSVPTPSGEIAVYADANVIKLTVPEGKGLLRFRSSIDPRSSDVAISCVGEDVYEAELVPHSNVLVHYRSF</sequence>